<protein>
    <recommendedName>
        <fullName evidence="3">Apea-like HEPN domain-containing protein</fullName>
    </recommendedName>
</protein>
<keyword evidence="2" id="KW-1185">Reference proteome</keyword>
<feature type="non-terminal residue" evidence="1">
    <location>
        <position position="137"/>
    </location>
</feature>
<gene>
    <name evidence="1" type="ORF">QEH52_20070</name>
</gene>
<evidence type="ECO:0000313" key="2">
    <source>
        <dbReference type="Proteomes" id="UP001225316"/>
    </source>
</evidence>
<name>A0ABU1B311_9BACT</name>
<reference evidence="1 2" key="1">
    <citation type="submission" date="2023-04" db="EMBL/GenBank/DDBJ databases">
        <title>A novel bacteria isolated from coastal sediment.</title>
        <authorList>
            <person name="Liu X.-J."/>
            <person name="Du Z.-J."/>
        </authorList>
    </citation>
    <scope>NUCLEOTIDE SEQUENCE [LARGE SCALE GENOMIC DNA]</scope>
    <source>
        <strain evidence="1 2">SDUM461003</strain>
    </source>
</reference>
<accession>A0ABU1B311</accession>
<organism evidence="1 2">
    <name type="scientific">Thalassobacterium maritimum</name>
    <dbReference type="NCBI Taxonomy" id="3041265"/>
    <lineage>
        <taxon>Bacteria</taxon>
        <taxon>Pseudomonadati</taxon>
        <taxon>Verrucomicrobiota</taxon>
        <taxon>Opitutia</taxon>
        <taxon>Puniceicoccales</taxon>
        <taxon>Coraliomargaritaceae</taxon>
        <taxon>Thalassobacterium</taxon>
    </lineage>
</organism>
<dbReference type="Proteomes" id="UP001225316">
    <property type="component" value="Unassembled WGS sequence"/>
</dbReference>
<comment type="caution">
    <text evidence="1">The sequence shown here is derived from an EMBL/GenBank/DDBJ whole genome shotgun (WGS) entry which is preliminary data.</text>
</comment>
<sequence>MDKVVRYLSISIHYWLKNNPTIDRSSLPFKLGYKDAVHPEQILKLMCEPKGSAGIVKLLEVVAKHPLLLYRVNEAWKIFHNPVTLQRDLERSSKRLTWHLWRIYRARNLLVHQGVEHDCLPQLSNHLQQYFSWTLSR</sequence>
<dbReference type="EMBL" id="JARXHW010000212">
    <property type="protein sequence ID" value="MDQ8209827.1"/>
    <property type="molecule type" value="Genomic_DNA"/>
</dbReference>
<evidence type="ECO:0008006" key="3">
    <source>
        <dbReference type="Google" id="ProtNLM"/>
    </source>
</evidence>
<proteinExistence type="predicted"/>
<evidence type="ECO:0000313" key="1">
    <source>
        <dbReference type="EMBL" id="MDQ8209827.1"/>
    </source>
</evidence>